<organism evidence="9 10">
    <name type="scientific">Woeseia oceani</name>
    <dbReference type="NCBI Taxonomy" id="1548547"/>
    <lineage>
        <taxon>Bacteria</taxon>
        <taxon>Pseudomonadati</taxon>
        <taxon>Pseudomonadota</taxon>
        <taxon>Gammaproteobacteria</taxon>
        <taxon>Woeseiales</taxon>
        <taxon>Woeseiaceae</taxon>
        <taxon>Woeseia</taxon>
    </lineage>
</organism>
<keyword evidence="10" id="KW-1185">Reference proteome</keyword>
<dbReference type="NCBIfam" id="TIGR03025">
    <property type="entry name" value="EPS_sugtrans"/>
    <property type="match status" value="1"/>
</dbReference>
<dbReference type="KEGG" id="woc:BA177_06725"/>
<dbReference type="PANTHER" id="PTHR30576">
    <property type="entry name" value="COLANIC BIOSYNTHESIS UDP-GLUCOSE LIPID CARRIER TRANSFERASE"/>
    <property type="match status" value="1"/>
</dbReference>
<dbReference type="NCBIfam" id="TIGR03013">
    <property type="entry name" value="EpsB_2"/>
    <property type="match status" value="1"/>
</dbReference>
<feature type="transmembrane region" description="Helical" evidence="7">
    <location>
        <begin position="83"/>
        <end position="107"/>
    </location>
</feature>
<dbReference type="InterPro" id="IPR017475">
    <property type="entry name" value="EPS_sugar_tfrase"/>
</dbReference>
<evidence type="ECO:0000256" key="7">
    <source>
        <dbReference type="SAM" id="Phobius"/>
    </source>
</evidence>
<evidence type="ECO:0000259" key="8">
    <source>
        <dbReference type="Pfam" id="PF02397"/>
    </source>
</evidence>
<dbReference type="EMBL" id="CP016268">
    <property type="protein sequence ID" value="ANO53054.1"/>
    <property type="molecule type" value="Genomic_DNA"/>
</dbReference>
<dbReference type="OrthoDB" id="9808602at2"/>
<dbReference type="RefSeq" id="WP_068619008.1">
    <property type="nucleotide sequence ID" value="NZ_CP016268.1"/>
</dbReference>
<evidence type="ECO:0000256" key="6">
    <source>
        <dbReference type="ARBA" id="ARBA00023136"/>
    </source>
</evidence>
<evidence type="ECO:0000313" key="10">
    <source>
        <dbReference type="Proteomes" id="UP000092695"/>
    </source>
</evidence>
<dbReference type="InterPro" id="IPR003362">
    <property type="entry name" value="Bact_transf"/>
</dbReference>
<name>A0A193LKW7_9GAMM</name>
<proteinExistence type="inferred from homology"/>
<keyword evidence="5 7" id="KW-1133">Transmembrane helix</keyword>
<gene>
    <name evidence="9" type="ORF">BA177_06725</name>
</gene>
<evidence type="ECO:0000256" key="2">
    <source>
        <dbReference type="ARBA" id="ARBA00006464"/>
    </source>
</evidence>
<protein>
    <recommendedName>
        <fullName evidence="8">Bacterial sugar transferase domain-containing protein</fullName>
    </recommendedName>
</protein>
<evidence type="ECO:0000313" key="9">
    <source>
        <dbReference type="EMBL" id="ANO53054.1"/>
    </source>
</evidence>
<feature type="transmembrane region" description="Helical" evidence="7">
    <location>
        <begin position="113"/>
        <end position="132"/>
    </location>
</feature>
<keyword evidence="6 7" id="KW-0472">Membrane</keyword>
<dbReference type="Proteomes" id="UP000092695">
    <property type="component" value="Chromosome"/>
</dbReference>
<dbReference type="Pfam" id="PF02397">
    <property type="entry name" value="Bac_transf"/>
    <property type="match status" value="1"/>
</dbReference>
<feature type="transmembrane region" description="Helical" evidence="7">
    <location>
        <begin position="50"/>
        <end position="71"/>
    </location>
</feature>
<dbReference type="AlphaFoldDB" id="A0A193LKW7"/>
<dbReference type="PANTHER" id="PTHR30576:SF0">
    <property type="entry name" value="UNDECAPRENYL-PHOSPHATE N-ACETYLGALACTOSAMINYL 1-PHOSPHATE TRANSFERASE-RELATED"/>
    <property type="match status" value="1"/>
</dbReference>
<evidence type="ECO:0000256" key="4">
    <source>
        <dbReference type="ARBA" id="ARBA00022692"/>
    </source>
</evidence>
<keyword evidence="4 7" id="KW-0812">Transmembrane</keyword>
<sequence length="465" mass="52387">MQIRILNSVIRAPLLLLACVEFLLLCASVYAGSYIVYGDLALAATVGGSILPKAIIMSLVILISLISMGLYQFNQRMSFRETLLRVIAGVGAGELVMWAIFYVVPMITLSRLVVLWSTVCALVGLGIVRWYFRRNVDENIFRRKVLVYGAGVRAASIGDMRRRADRRGFRIVGQIRASGDKPSESGAALSTNGKTICQIAEELDADEIVVAMDDRRGNLPIRELLDCRLKGFEVIDLLEFLERETGKIRVDLVNPGWLIFSSGFRVSPLRLFNKRMLDLVVSIALFLVSWPIMLLVAIAIKLEDGLSAPILYRQCRLGEGAVPFNVLKFRSMREDAETDGKAVWATEEDTRITKVGNVLRKYRLDELPQIINVLRGEMSLVGPRPERPEFVTQLQEKIPYYSERHAVKPGLTGWAQLRYSYGSTEEETVEKLQYDLYYIKDQSFLLDLVIILQTVEVVLWGKGAR</sequence>
<evidence type="ECO:0000256" key="3">
    <source>
        <dbReference type="ARBA" id="ARBA00022679"/>
    </source>
</evidence>
<dbReference type="GO" id="GO:0016020">
    <property type="term" value="C:membrane"/>
    <property type="evidence" value="ECO:0007669"/>
    <property type="project" value="UniProtKB-SubCell"/>
</dbReference>
<feature type="domain" description="Bacterial sugar transferase" evidence="8">
    <location>
        <begin position="274"/>
        <end position="459"/>
    </location>
</feature>
<feature type="transmembrane region" description="Helical" evidence="7">
    <location>
        <begin position="279"/>
        <end position="300"/>
    </location>
</feature>
<accession>A0A193LKW7</accession>
<dbReference type="Pfam" id="PF13727">
    <property type="entry name" value="CoA_binding_3"/>
    <property type="match status" value="1"/>
</dbReference>
<comment type="similarity">
    <text evidence="2">Belongs to the bacterial sugar transferase family.</text>
</comment>
<dbReference type="STRING" id="1548547.BA177_06725"/>
<reference evidence="9 10" key="1">
    <citation type="submission" date="2016-06" db="EMBL/GenBank/DDBJ databases">
        <title>Complete genome sequence of a deep-branching marine Gamma Proteobacterium Woeseia oceani type strain XK5.</title>
        <authorList>
            <person name="Mu D."/>
            <person name="Du Z."/>
        </authorList>
    </citation>
    <scope>NUCLEOTIDE SEQUENCE [LARGE SCALE GENOMIC DNA]</scope>
    <source>
        <strain evidence="9 10">XK5</strain>
    </source>
</reference>
<evidence type="ECO:0000256" key="5">
    <source>
        <dbReference type="ARBA" id="ARBA00022989"/>
    </source>
</evidence>
<dbReference type="InterPro" id="IPR017464">
    <property type="entry name" value="Sugar_tfrase_EpsB_2"/>
</dbReference>
<keyword evidence="3" id="KW-0808">Transferase</keyword>
<evidence type="ECO:0000256" key="1">
    <source>
        <dbReference type="ARBA" id="ARBA00004141"/>
    </source>
</evidence>
<dbReference type="GO" id="GO:0016780">
    <property type="term" value="F:phosphotransferase activity, for other substituted phosphate groups"/>
    <property type="evidence" value="ECO:0007669"/>
    <property type="project" value="TreeGrafter"/>
</dbReference>
<comment type="subcellular location">
    <subcellularLocation>
        <location evidence="1">Membrane</location>
        <topology evidence="1">Multi-pass membrane protein</topology>
    </subcellularLocation>
</comment>